<evidence type="ECO:0000313" key="1">
    <source>
        <dbReference type="EMBL" id="BCG49569.1"/>
    </source>
</evidence>
<protein>
    <recommendedName>
        <fullName evidence="3">ABC transporter ATP-binding protein</fullName>
    </recommendedName>
</protein>
<dbReference type="KEGG" id="parm:PADco_1490"/>
<dbReference type="AlphaFoldDB" id="A0A7R6VZS9"/>
<keyword evidence="2" id="KW-1185">Reference proteome</keyword>
<evidence type="ECO:0000313" key="2">
    <source>
        <dbReference type="Proteomes" id="UP000595708"/>
    </source>
</evidence>
<dbReference type="EMBL" id="AP023215">
    <property type="protein sequence ID" value="BCG49569.1"/>
    <property type="molecule type" value="Genomic_DNA"/>
</dbReference>
<accession>A0A7R6VZS9</accession>
<proteinExistence type="predicted"/>
<evidence type="ECO:0008006" key="3">
    <source>
        <dbReference type="Google" id="ProtNLM"/>
    </source>
</evidence>
<sequence>MGKFGSNKSITGYLMILIDNLYQIVEGKILFNGEDLFNLSKKRMCYIFRNYIVIIFLRSNG</sequence>
<dbReference type="RefSeq" id="WP_201329908.1">
    <property type="nucleotide sequence ID" value="NZ_AP023215.1"/>
</dbReference>
<gene>
    <name evidence="1" type="ORF">PADco_1490</name>
</gene>
<organism evidence="1 2">
    <name type="scientific">Candidatus Profftella armatura</name>
    <name type="common">Diaphorina cf. continua</name>
    <dbReference type="NCBI Taxonomy" id="2661583"/>
    <lineage>
        <taxon>Bacteria</taxon>
        <taxon>Pseudomonadati</taxon>
        <taxon>Pseudomonadota</taxon>
        <taxon>Betaproteobacteria</taxon>
        <taxon>Candidatus Profftella</taxon>
    </lineage>
</organism>
<reference evidence="1 2" key="1">
    <citation type="journal article" date="2020" name="Genome Biol. Evol.">
        <title>Comparative Genomics Underlines Multiple Roles of Profftella, an Obligate Symbiont of Psyllids: Providing Toxins, Vitamins, and Carotenoids.</title>
        <authorList>
            <person name="Nakabachi A."/>
            <person name="Piel J."/>
            <person name="Malenovsky I."/>
            <person name="Hirose Y."/>
        </authorList>
    </citation>
    <scope>NUCLEOTIDE SEQUENCE [LARGE SCALE GENOMIC DNA]</scope>
    <source>
        <strain evidence="1 2">Dco</strain>
    </source>
</reference>
<name>A0A7R6VZS9_9PROT</name>
<dbReference type="Proteomes" id="UP000595708">
    <property type="component" value="Chromosome"/>
</dbReference>